<accession>A0AAW0CZK1</accession>
<dbReference type="EMBL" id="JAYKXP010000026">
    <property type="protein sequence ID" value="KAK7044260.1"/>
    <property type="molecule type" value="Genomic_DNA"/>
</dbReference>
<dbReference type="InterPro" id="IPR036291">
    <property type="entry name" value="NAD(P)-bd_dom_sf"/>
</dbReference>
<dbReference type="SUPFAM" id="SSF51735">
    <property type="entry name" value="NAD(P)-binding Rossmann-fold domains"/>
    <property type="match status" value="1"/>
</dbReference>
<dbReference type="GO" id="GO:0005737">
    <property type="term" value="C:cytoplasm"/>
    <property type="evidence" value="ECO:0007669"/>
    <property type="project" value="TreeGrafter"/>
</dbReference>
<evidence type="ECO:0008006" key="3">
    <source>
        <dbReference type="Google" id="ProtNLM"/>
    </source>
</evidence>
<dbReference type="PANTHER" id="PTHR48079:SF6">
    <property type="entry name" value="NAD(P)-BINDING DOMAIN-CONTAINING PROTEIN-RELATED"/>
    <property type="match status" value="1"/>
</dbReference>
<evidence type="ECO:0000313" key="2">
    <source>
        <dbReference type="Proteomes" id="UP001383192"/>
    </source>
</evidence>
<dbReference type="InterPro" id="IPR051783">
    <property type="entry name" value="NAD(P)-dependent_oxidoreduct"/>
</dbReference>
<gene>
    <name evidence="1" type="ORF">VNI00_007982</name>
</gene>
<protein>
    <recommendedName>
        <fullName evidence="3">NAD(P)-binding domain-containing protein</fullName>
    </recommendedName>
</protein>
<dbReference type="Gene3D" id="3.40.50.720">
    <property type="entry name" value="NAD(P)-binding Rossmann-like Domain"/>
    <property type="match status" value="1"/>
</dbReference>
<comment type="caution">
    <text evidence="1">The sequence shown here is derived from an EMBL/GenBank/DDBJ whole genome shotgun (WGS) entry which is preliminary data.</text>
</comment>
<organism evidence="1 2">
    <name type="scientific">Paramarasmius palmivorus</name>
    <dbReference type="NCBI Taxonomy" id="297713"/>
    <lineage>
        <taxon>Eukaryota</taxon>
        <taxon>Fungi</taxon>
        <taxon>Dikarya</taxon>
        <taxon>Basidiomycota</taxon>
        <taxon>Agaricomycotina</taxon>
        <taxon>Agaricomycetes</taxon>
        <taxon>Agaricomycetidae</taxon>
        <taxon>Agaricales</taxon>
        <taxon>Marasmiineae</taxon>
        <taxon>Marasmiaceae</taxon>
        <taxon>Paramarasmius</taxon>
    </lineage>
</organism>
<dbReference type="AlphaFoldDB" id="A0AAW0CZK1"/>
<evidence type="ECO:0000313" key="1">
    <source>
        <dbReference type="EMBL" id="KAK7044260.1"/>
    </source>
</evidence>
<name>A0AAW0CZK1_9AGAR</name>
<keyword evidence="2" id="KW-1185">Reference proteome</keyword>
<sequence>MRHRRYIGGAIVSRFLARPDASSFDIRAIVRSREKGEKLKEFGITPIIGSHNDENVMVKAASEVDVAITMADCDDLDAAKYALKGLKRRFEETGKPPILIHTSGTGVLSDDAAGMHITETIYNDADSGQIATLAPTQVHRNVDLEILAADKEGYIKSYIILPSTIYSIAEGPLFTAGISNSHSAQIPAIVRASLDRKRAGMVGGGHNLWPNVNVHELADLYSILYDTIINNPGKAGHGHDGFYFGASGEHKLYDVSKAVGDALVELGVADNAEPTTFTSEEIDKYFSGSNYLGSNSRCIANRARALGWNPKKSTADMLKSIKPEVNHWYKS</sequence>
<dbReference type="PANTHER" id="PTHR48079">
    <property type="entry name" value="PROTEIN YEEZ"/>
    <property type="match status" value="1"/>
</dbReference>
<dbReference type="GO" id="GO:0004029">
    <property type="term" value="F:aldehyde dehydrogenase (NAD+) activity"/>
    <property type="evidence" value="ECO:0007669"/>
    <property type="project" value="TreeGrafter"/>
</dbReference>
<dbReference type="Proteomes" id="UP001383192">
    <property type="component" value="Unassembled WGS sequence"/>
</dbReference>
<reference evidence="1 2" key="1">
    <citation type="submission" date="2024-01" db="EMBL/GenBank/DDBJ databases">
        <title>A draft genome for a cacao thread blight-causing isolate of Paramarasmius palmivorus.</title>
        <authorList>
            <person name="Baruah I.K."/>
            <person name="Bukari Y."/>
            <person name="Amoako-Attah I."/>
            <person name="Meinhardt L.W."/>
            <person name="Bailey B.A."/>
            <person name="Cohen S.P."/>
        </authorList>
    </citation>
    <scope>NUCLEOTIDE SEQUENCE [LARGE SCALE GENOMIC DNA]</scope>
    <source>
        <strain evidence="1 2">GH-12</strain>
    </source>
</reference>
<proteinExistence type="predicted"/>